<evidence type="ECO:0000313" key="5">
    <source>
        <dbReference type="Proteomes" id="UP000030678"/>
    </source>
</evidence>
<keyword evidence="1" id="KW-0539">Nucleus</keyword>
<feature type="region of interest" description="Disordered" evidence="2">
    <location>
        <begin position="1"/>
        <end position="59"/>
    </location>
</feature>
<dbReference type="CDD" id="cd12148">
    <property type="entry name" value="fungal_TF_MHR"/>
    <property type="match status" value="1"/>
</dbReference>
<dbReference type="EMBL" id="KB822707">
    <property type="protein sequence ID" value="ETI21030.1"/>
    <property type="molecule type" value="Genomic_DNA"/>
</dbReference>
<dbReference type="VEuPathDB" id="FungiDB:G647_07373"/>
<dbReference type="HOGENOM" id="CLU_440069_0_0_1"/>
<dbReference type="GeneID" id="19985866"/>
<dbReference type="OrthoDB" id="4119174at2759"/>
<accession>V9D2C9</accession>
<feature type="region of interest" description="Disordered" evidence="2">
    <location>
        <begin position="80"/>
        <end position="101"/>
    </location>
</feature>
<dbReference type="Proteomes" id="UP000030678">
    <property type="component" value="Unassembled WGS sequence"/>
</dbReference>
<reference evidence="4 5" key="1">
    <citation type="submission" date="2013-03" db="EMBL/GenBank/DDBJ databases">
        <title>The Genome Sequence of Cladophialophora carrionii CBS 160.54.</title>
        <authorList>
            <consortium name="The Broad Institute Genomics Platform"/>
            <person name="Cuomo C."/>
            <person name="de Hoog S."/>
            <person name="Gorbushina A."/>
            <person name="Walker B."/>
            <person name="Young S.K."/>
            <person name="Zeng Q."/>
            <person name="Gargeya S."/>
            <person name="Fitzgerald M."/>
            <person name="Haas B."/>
            <person name="Abouelleil A."/>
            <person name="Allen A.W."/>
            <person name="Alvarado L."/>
            <person name="Arachchi H.M."/>
            <person name="Berlin A.M."/>
            <person name="Chapman S.B."/>
            <person name="Gainer-Dewar J."/>
            <person name="Goldberg J."/>
            <person name="Griggs A."/>
            <person name="Gujja S."/>
            <person name="Hansen M."/>
            <person name="Howarth C."/>
            <person name="Imamovic A."/>
            <person name="Ireland A."/>
            <person name="Larimer J."/>
            <person name="McCowan C."/>
            <person name="Murphy C."/>
            <person name="Pearson M."/>
            <person name="Poon T.W."/>
            <person name="Priest M."/>
            <person name="Roberts A."/>
            <person name="Saif S."/>
            <person name="Shea T."/>
            <person name="Sisk P."/>
            <person name="Sykes S."/>
            <person name="Wortman J."/>
            <person name="Nusbaum C."/>
            <person name="Birren B."/>
        </authorList>
    </citation>
    <scope>NUCLEOTIDE SEQUENCE [LARGE SCALE GENOMIC DNA]</scope>
    <source>
        <strain evidence="4 5">CBS 160.54</strain>
    </source>
</reference>
<evidence type="ECO:0000259" key="3">
    <source>
        <dbReference type="SMART" id="SM00906"/>
    </source>
</evidence>
<organism evidence="4 5">
    <name type="scientific">Cladophialophora carrionii CBS 160.54</name>
    <dbReference type="NCBI Taxonomy" id="1279043"/>
    <lineage>
        <taxon>Eukaryota</taxon>
        <taxon>Fungi</taxon>
        <taxon>Dikarya</taxon>
        <taxon>Ascomycota</taxon>
        <taxon>Pezizomycotina</taxon>
        <taxon>Eurotiomycetes</taxon>
        <taxon>Chaetothyriomycetidae</taxon>
        <taxon>Chaetothyriales</taxon>
        <taxon>Herpotrichiellaceae</taxon>
        <taxon>Cladophialophora</taxon>
    </lineage>
</organism>
<proteinExistence type="predicted"/>
<dbReference type="AlphaFoldDB" id="V9D2C9"/>
<evidence type="ECO:0000256" key="1">
    <source>
        <dbReference type="ARBA" id="ARBA00023242"/>
    </source>
</evidence>
<dbReference type="RefSeq" id="XP_008729911.1">
    <property type="nucleotide sequence ID" value="XM_008731689.1"/>
</dbReference>
<dbReference type="SMART" id="SM00906">
    <property type="entry name" value="Fungal_trans"/>
    <property type="match status" value="1"/>
</dbReference>
<evidence type="ECO:0000313" key="4">
    <source>
        <dbReference type="EMBL" id="ETI21030.1"/>
    </source>
</evidence>
<name>V9D2C9_9EURO</name>
<dbReference type="GO" id="GO:0016831">
    <property type="term" value="F:carboxy-lyase activity"/>
    <property type="evidence" value="ECO:0007669"/>
    <property type="project" value="TreeGrafter"/>
</dbReference>
<dbReference type="GO" id="GO:0008270">
    <property type="term" value="F:zinc ion binding"/>
    <property type="evidence" value="ECO:0007669"/>
    <property type="project" value="InterPro"/>
</dbReference>
<dbReference type="GO" id="GO:0003677">
    <property type="term" value="F:DNA binding"/>
    <property type="evidence" value="ECO:0007669"/>
    <property type="project" value="InterPro"/>
</dbReference>
<sequence length="557" mass="62156">MAEKIVRQFGPLNAQSPDQPPNRHQITEGHIVDRPSVQKRPPHNQRSPARGPPSAATTEEIGAPVYMGAESLASALLDTLKSGQPPEDSQQSSSGGSNLQPSAHETMKLLYLADTGSMHPFANLWLPGSSAEDICLALPDDETFERCLTAFYDTVHLVLPSCSVDDFEADARAFWRERSSGQKRESELRSPSWLAVLFCILACGCTYSTLSRAESDLSSRVFVCCTFALLRLDNYLLQPTISSVRALVGLCGNLRDQANPAASWSLLGMAIRLAQSLSLHCAPPPRKDSPVIEQQAWTQGLVWQDTTLSLCYDRPCAAFVDGSIPRIPRSTNGIGLSYPESCHGLAIVMNDMCHEWTRFRRAGSASPPAVHFRVAEEQILLWEASAEEYLRNRAICRDNTQRLLQKAFQIFVNFFIFQLHRHLLTARPLFANSAQITPRSPETGEGNQDTAEDHNAICMDRCETILYLYLSMRKSHFQASRVWLLIHICISCSFFLATAMKKAKDQHGEDPKQDGDNSRYRILRDLAKHFEETIPYTIHPHHTDILNTLKDVIGLPA</sequence>
<evidence type="ECO:0000256" key="2">
    <source>
        <dbReference type="SAM" id="MobiDB-lite"/>
    </source>
</evidence>
<feature type="domain" description="Xylanolytic transcriptional activator regulatory" evidence="3">
    <location>
        <begin position="263"/>
        <end position="334"/>
    </location>
</feature>
<dbReference type="Pfam" id="PF04082">
    <property type="entry name" value="Fungal_trans"/>
    <property type="match status" value="1"/>
</dbReference>
<dbReference type="InterPro" id="IPR004507">
    <property type="entry name" value="UbiX-like"/>
</dbReference>
<dbReference type="InterPro" id="IPR007219">
    <property type="entry name" value="XnlR_reg_dom"/>
</dbReference>
<dbReference type="PANTHER" id="PTHR43374:SF1">
    <property type="entry name" value="FLAVIN PRENYLTRANSFERASE PAD1, MITOCHONDRIAL"/>
    <property type="match status" value="1"/>
</dbReference>
<gene>
    <name evidence="4" type="ORF">G647_07373</name>
</gene>
<dbReference type="PANTHER" id="PTHR43374">
    <property type="entry name" value="FLAVIN PRENYLTRANSFERASE"/>
    <property type="match status" value="1"/>
</dbReference>
<feature type="compositionally biased region" description="Low complexity" evidence="2">
    <location>
        <begin position="82"/>
        <end position="101"/>
    </location>
</feature>
<protein>
    <recommendedName>
        <fullName evidence="3">Xylanolytic transcriptional activator regulatory domain-containing protein</fullName>
    </recommendedName>
</protein>
<dbReference type="GO" id="GO:0006351">
    <property type="term" value="P:DNA-templated transcription"/>
    <property type="evidence" value="ECO:0007669"/>
    <property type="project" value="InterPro"/>
</dbReference>